<dbReference type="InterPro" id="IPR050180">
    <property type="entry name" value="RNR_Ribonuclease"/>
</dbReference>
<dbReference type="GO" id="GO:0004540">
    <property type="term" value="F:RNA nuclease activity"/>
    <property type="evidence" value="ECO:0007669"/>
    <property type="project" value="InterPro"/>
</dbReference>
<dbReference type="GO" id="GO:0005829">
    <property type="term" value="C:cytosol"/>
    <property type="evidence" value="ECO:0007669"/>
    <property type="project" value="TreeGrafter"/>
</dbReference>
<dbReference type="GO" id="GO:0016787">
    <property type="term" value="F:hydrolase activity"/>
    <property type="evidence" value="ECO:0007669"/>
    <property type="project" value="UniProtKB-KW"/>
</dbReference>
<reference evidence="4" key="1">
    <citation type="submission" date="2018-05" db="EMBL/GenBank/DDBJ databases">
        <authorList>
            <person name="Lanie J.A."/>
            <person name="Ng W.-L."/>
            <person name="Kazmierczak K.M."/>
            <person name="Andrzejewski T.M."/>
            <person name="Davidsen T.M."/>
            <person name="Wayne K.J."/>
            <person name="Tettelin H."/>
            <person name="Glass J.I."/>
            <person name="Rusch D."/>
            <person name="Podicherti R."/>
            <person name="Tsui H.-C.T."/>
            <person name="Winkler M.E."/>
        </authorList>
    </citation>
    <scope>NUCLEOTIDE SEQUENCE</scope>
</reference>
<keyword evidence="1" id="KW-0540">Nuclease</keyword>
<dbReference type="InterPro" id="IPR001900">
    <property type="entry name" value="RNase_II/R"/>
</dbReference>
<dbReference type="InterPro" id="IPR012340">
    <property type="entry name" value="NA-bd_OB-fold"/>
</dbReference>
<evidence type="ECO:0000256" key="1">
    <source>
        <dbReference type="ARBA" id="ARBA00022722"/>
    </source>
</evidence>
<sequence>MLPEKLSNGLCSLQPGVPRRAITCEMVIDRHGARSDIRVYPSLIRSAARLTYVQVQRLIDGDEGAVPGQPASVGRHAIDASRVLRRRRFGLGSLDLEIAEAAVVIDASGAPLDVVARAPIEAHHVIEDLMIAANESVAEHLLERDLAGVYRVHPPPAQEKWTRLQNWGKRFGLSLQMTDCSNPGNMADFVEHLKLTPQAEAGQMLLLRSLAQAYYSPQVAMHFGLASQAYAHFTSPIRRYPDLLVHRALWNHWRGKASLRGLDDLAKHCSETERRALQAERDVTQFAACLVARRHQGEEMSARITGVHAAGLFVRPDDLFAEGLIPIASLGERTGEY</sequence>
<feature type="domain" description="S1 motif" evidence="3">
    <location>
        <begin position="297"/>
        <end position="337"/>
    </location>
</feature>
<accession>A0A382J0C7</accession>
<name>A0A382J0C7_9ZZZZ</name>
<keyword evidence="2" id="KW-0378">Hydrolase</keyword>
<dbReference type="PANTHER" id="PTHR23355">
    <property type="entry name" value="RIBONUCLEASE"/>
    <property type="match status" value="1"/>
</dbReference>
<dbReference type="GO" id="GO:0003723">
    <property type="term" value="F:RNA binding"/>
    <property type="evidence" value="ECO:0007669"/>
    <property type="project" value="InterPro"/>
</dbReference>
<dbReference type="GO" id="GO:0006402">
    <property type="term" value="P:mRNA catabolic process"/>
    <property type="evidence" value="ECO:0007669"/>
    <property type="project" value="TreeGrafter"/>
</dbReference>
<dbReference type="PROSITE" id="PS50126">
    <property type="entry name" value="S1"/>
    <property type="match status" value="1"/>
</dbReference>
<organism evidence="4">
    <name type="scientific">marine metagenome</name>
    <dbReference type="NCBI Taxonomy" id="408172"/>
    <lineage>
        <taxon>unclassified sequences</taxon>
        <taxon>metagenomes</taxon>
        <taxon>ecological metagenomes</taxon>
    </lineage>
</organism>
<dbReference type="InterPro" id="IPR003029">
    <property type="entry name" value="S1_domain"/>
</dbReference>
<evidence type="ECO:0000259" key="3">
    <source>
        <dbReference type="PROSITE" id="PS50126"/>
    </source>
</evidence>
<dbReference type="PANTHER" id="PTHR23355:SF9">
    <property type="entry name" value="DIS3-LIKE EXONUCLEASE 2"/>
    <property type="match status" value="1"/>
</dbReference>
<proteinExistence type="predicted"/>
<feature type="non-terminal residue" evidence="4">
    <location>
        <position position="337"/>
    </location>
</feature>
<dbReference type="AlphaFoldDB" id="A0A382J0C7"/>
<dbReference type="SMART" id="SM00955">
    <property type="entry name" value="RNB"/>
    <property type="match status" value="1"/>
</dbReference>
<gene>
    <name evidence="4" type="ORF">METZ01_LOCUS257933</name>
</gene>
<protein>
    <recommendedName>
        <fullName evidence="3">S1 motif domain-containing protein</fullName>
    </recommendedName>
</protein>
<evidence type="ECO:0000313" key="4">
    <source>
        <dbReference type="EMBL" id="SVC05079.1"/>
    </source>
</evidence>
<evidence type="ECO:0000256" key="2">
    <source>
        <dbReference type="ARBA" id="ARBA00022801"/>
    </source>
</evidence>
<dbReference type="EMBL" id="UINC01070716">
    <property type="protein sequence ID" value="SVC05079.1"/>
    <property type="molecule type" value="Genomic_DNA"/>
</dbReference>
<dbReference type="Pfam" id="PF00773">
    <property type="entry name" value="RNB"/>
    <property type="match status" value="1"/>
</dbReference>
<dbReference type="SUPFAM" id="SSF50249">
    <property type="entry name" value="Nucleic acid-binding proteins"/>
    <property type="match status" value="1"/>
</dbReference>
<dbReference type="PROSITE" id="PS01175">
    <property type="entry name" value="RIBONUCLEASE_II"/>
    <property type="match status" value="1"/>
</dbReference>
<dbReference type="InterPro" id="IPR022966">
    <property type="entry name" value="RNase_II/R_CS"/>
</dbReference>